<organism evidence="1">
    <name type="scientific">uncultured Caudovirales phage</name>
    <dbReference type="NCBI Taxonomy" id="2100421"/>
    <lineage>
        <taxon>Viruses</taxon>
        <taxon>Duplodnaviria</taxon>
        <taxon>Heunggongvirae</taxon>
        <taxon>Uroviricota</taxon>
        <taxon>Caudoviricetes</taxon>
        <taxon>Peduoviridae</taxon>
        <taxon>Maltschvirus</taxon>
        <taxon>Maltschvirus maltsch</taxon>
    </lineage>
</organism>
<sequence>MANTKISALTSSTTPLAGTEVLPIVQSSATVKVAVSDLTAGRAVSMLSASMNNASPLGALDAVGKAYLGTSRNATLNNANVSLQIYGDGGEGQMSVTRGTGAANYAMRTVAGTIASPTAIGTGVGLGQLTFQGWNGTAFNNGATISVLSAEAFAGTGSGSSILFNTASIGSTAVTERFRIKETGEALVTNAAGLGYGTGAGGSVTQATSRTTGVTLSKPTGAITMFSALGSAVAATFTVTNTLVAATDTIILNQKSGTNLYVLLVTAVAAGSFNITFYTTGGVATDAPVINFSLIKGVTA</sequence>
<reference evidence="1" key="1">
    <citation type="submission" date="2020-04" db="EMBL/GenBank/DDBJ databases">
        <authorList>
            <person name="Chiriac C."/>
            <person name="Salcher M."/>
            <person name="Ghai R."/>
            <person name="Kavagutti S V."/>
        </authorList>
    </citation>
    <scope>NUCLEOTIDE SEQUENCE</scope>
</reference>
<dbReference type="EMBL" id="LR796608">
    <property type="protein sequence ID" value="CAB4154102.1"/>
    <property type="molecule type" value="Genomic_DNA"/>
</dbReference>
<evidence type="ECO:0000313" key="2">
    <source>
        <dbReference type="EMBL" id="CAB4184677.1"/>
    </source>
</evidence>
<evidence type="ECO:0000313" key="3">
    <source>
        <dbReference type="EMBL" id="CAB5229955.1"/>
    </source>
</evidence>
<gene>
    <name evidence="2" type="ORF">UFOVP1117_25</name>
    <name evidence="3" type="ORF">UFOVP1570_26</name>
    <name evidence="1" type="ORF">UFOVP632_22</name>
</gene>
<protein>
    <submittedName>
        <fullName evidence="1">Uncharacterized protein</fullName>
    </submittedName>
</protein>
<name>A0A6J5N7U8_9CAUD</name>
<accession>A0A6J5N7U8</accession>
<evidence type="ECO:0000313" key="1">
    <source>
        <dbReference type="EMBL" id="CAB4154102.1"/>
    </source>
</evidence>
<proteinExistence type="predicted"/>
<dbReference type="EMBL" id="LR798414">
    <property type="protein sequence ID" value="CAB5229955.1"/>
    <property type="molecule type" value="Genomic_DNA"/>
</dbReference>
<dbReference type="EMBL" id="LR797062">
    <property type="protein sequence ID" value="CAB4184677.1"/>
    <property type="molecule type" value="Genomic_DNA"/>
</dbReference>